<evidence type="ECO:0000313" key="2">
    <source>
        <dbReference type="EMBL" id="KAK3913944.1"/>
    </source>
</evidence>
<comment type="caution">
    <text evidence="2">The sequence shown here is derived from an EMBL/GenBank/DDBJ whole genome shotgun (WGS) entry which is preliminary data.</text>
</comment>
<reference evidence="2" key="2">
    <citation type="journal article" date="2023" name="BMC Genomics">
        <title>Pest status, molecular evolution, and epigenetic factors derived from the genome assembly of Frankliniella fusca, a thysanopteran phytovirus vector.</title>
        <authorList>
            <person name="Catto M.A."/>
            <person name="Labadie P.E."/>
            <person name="Jacobson A.L."/>
            <person name="Kennedy G.G."/>
            <person name="Srinivasan R."/>
            <person name="Hunt B.G."/>
        </authorList>
    </citation>
    <scope>NUCLEOTIDE SEQUENCE</scope>
    <source>
        <strain evidence="2">PL_HMW_Pooled</strain>
    </source>
</reference>
<accession>A0AAE1H3N0</accession>
<dbReference type="Proteomes" id="UP001219518">
    <property type="component" value="Unassembled WGS sequence"/>
</dbReference>
<keyword evidence="3" id="KW-1185">Reference proteome</keyword>
<reference evidence="2" key="1">
    <citation type="submission" date="2021-07" db="EMBL/GenBank/DDBJ databases">
        <authorList>
            <person name="Catto M.A."/>
            <person name="Jacobson A."/>
            <person name="Kennedy G."/>
            <person name="Labadie P."/>
            <person name="Hunt B.G."/>
            <person name="Srinivasan R."/>
        </authorList>
    </citation>
    <scope>NUCLEOTIDE SEQUENCE</scope>
    <source>
        <strain evidence="2">PL_HMW_Pooled</strain>
        <tissue evidence="2">Head</tissue>
    </source>
</reference>
<feature type="region of interest" description="Disordered" evidence="1">
    <location>
        <begin position="1"/>
        <end position="138"/>
    </location>
</feature>
<protein>
    <submittedName>
        <fullName evidence="2">Adenylate cyclase type 9</fullName>
    </submittedName>
</protein>
<gene>
    <name evidence="2" type="ORF">KUF71_023357</name>
</gene>
<feature type="compositionally biased region" description="Basic and acidic residues" evidence="1">
    <location>
        <begin position="106"/>
        <end position="138"/>
    </location>
</feature>
<dbReference type="EMBL" id="JAHWGI010000348">
    <property type="protein sequence ID" value="KAK3913944.1"/>
    <property type="molecule type" value="Genomic_DNA"/>
</dbReference>
<dbReference type="AlphaFoldDB" id="A0AAE1H3N0"/>
<feature type="compositionally biased region" description="Basic and acidic residues" evidence="1">
    <location>
        <begin position="39"/>
        <end position="50"/>
    </location>
</feature>
<sequence>MGQLLRTHTAPPEDRATPVDATALENSAALEDSAAPEDTAAHEDKHDDKGSLYSAATRSTVAELEDAAGPAREAASQPAQDSPSRKPVGEIALEQPFDDPICAVRPGREKEGKNRPSDSAAKLEDPSAPADRDGGDTDKLAAAAVQDAVQDTEQLLGRVLAGERSRRA</sequence>
<evidence type="ECO:0000313" key="3">
    <source>
        <dbReference type="Proteomes" id="UP001219518"/>
    </source>
</evidence>
<evidence type="ECO:0000256" key="1">
    <source>
        <dbReference type="SAM" id="MobiDB-lite"/>
    </source>
</evidence>
<proteinExistence type="predicted"/>
<feature type="non-terminal residue" evidence="2">
    <location>
        <position position="168"/>
    </location>
</feature>
<organism evidence="2 3">
    <name type="scientific">Frankliniella fusca</name>
    <dbReference type="NCBI Taxonomy" id="407009"/>
    <lineage>
        <taxon>Eukaryota</taxon>
        <taxon>Metazoa</taxon>
        <taxon>Ecdysozoa</taxon>
        <taxon>Arthropoda</taxon>
        <taxon>Hexapoda</taxon>
        <taxon>Insecta</taxon>
        <taxon>Pterygota</taxon>
        <taxon>Neoptera</taxon>
        <taxon>Paraneoptera</taxon>
        <taxon>Thysanoptera</taxon>
        <taxon>Terebrantia</taxon>
        <taxon>Thripoidea</taxon>
        <taxon>Thripidae</taxon>
        <taxon>Frankliniella</taxon>
    </lineage>
</organism>
<name>A0AAE1H3N0_9NEOP</name>